<dbReference type="GO" id="GO:0004252">
    <property type="term" value="F:serine-type endopeptidase activity"/>
    <property type="evidence" value="ECO:0007669"/>
    <property type="project" value="InterPro"/>
</dbReference>
<reference evidence="5" key="1">
    <citation type="submission" date="2019-10" db="EMBL/GenBank/DDBJ databases">
        <title>Draft genome sequece of Microseira wollei NIES-4236.</title>
        <authorList>
            <person name="Yamaguchi H."/>
            <person name="Suzuki S."/>
            <person name="Kawachi M."/>
        </authorList>
    </citation>
    <scope>NUCLEOTIDE SEQUENCE</scope>
    <source>
        <strain evidence="5">NIES-4236</strain>
    </source>
</reference>
<dbReference type="PANTHER" id="PTHR43343:SF3">
    <property type="entry name" value="PROTEASE DO-LIKE 8, CHLOROPLASTIC"/>
    <property type="match status" value="1"/>
</dbReference>
<dbReference type="InterPro" id="IPR001940">
    <property type="entry name" value="Peptidase_S1C"/>
</dbReference>
<organism evidence="5 6">
    <name type="scientific">Microseira wollei NIES-4236</name>
    <dbReference type="NCBI Taxonomy" id="2530354"/>
    <lineage>
        <taxon>Bacteria</taxon>
        <taxon>Bacillati</taxon>
        <taxon>Cyanobacteriota</taxon>
        <taxon>Cyanophyceae</taxon>
        <taxon>Oscillatoriophycideae</taxon>
        <taxon>Aerosakkonematales</taxon>
        <taxon>Aerosakkonemataceae</taxon>
        <taxon>Microseira</taxon>
    </lineage>
</organism>
<keyword evidence="2" id="KW-0378">Hydrolase</keyword>
<dbReference type="InterPro" id="IPR036034">
    <property type="entry name" value="PDZ_sf"/>
</dbReference>
<dbReference type="EMBL" id="BLAY01000002">
    <property type="protein sequence ID" value="GET35589.1"/>
    <property type="molecule type" value="Genomic_DNA"/>
</dbReference>
<dbReference type="Pfam" id="PF13180">
    <property type="entry name" value="PDZ_2"/>
    <property type="match status" value="1"/>
</dbReference>
<dbReference type="InterPro" id="IPR051201">
    <property type="entry name" value="Chloro_Bact_Ser_Proteases"/>
</dbReference>
<sequence length="321" mass="33919">MTQLTDELASIAATLRRSTVQVRSGNDGVGAGVIWHSDGIIITNAHVVRGFSTTVELWDGRVLEAAITAKDPVRDLAAIKVNEKELTAATIGNSDNLRVGELVLAVGNPLGVVGAFTTGIIHAVGMAVGAGFTNNHTTGTDNLTKPAPQGEQRKNPNLKSKIQNLKFPDWIQADIRLYPGNSGGPLADARGRVIGINSMVANGLALAIPSNAVEGFLQKQNAPRPYLGVTTQPVLVRLGKQRILGLLVLAVTKNSAAFAAGIAPFDVLIKAGDDYFRTPNDLVRVLWEMNPGDVLPLELIRQGQHYCLDVMVGGASEAEAA</sequence>
<dbReference type="PRINTS" id="PR00834">
    <property type="entry name" value="PROTEASES2C"/>
</dbReference>
<evidence type="ECO:0000313" key="5">
    <source>
        <dbReference type="EMBL" id="GET35589.1"/>
    </source>
</evidence>
<evidence type="ECO:0000259" key="4">
    <source>
        <dbReference type="Pfam" id="PF13180"/>
    </source>
</evidence>
<evidence type="ECO:0000256" key="3">
    <source>
        <dbReference type="SAM" id="MobiDB-lite"/>
    </source>
</evidence>
<dbReference type="InterPro" id="IPR001478">
    <property type="entry name" value="PDZ"/>
</dbReference>
<dbReference type="GO" id="GO:0006508">
    <property type="term" value="P:proteolysis"/>
    <property type="evidence" value="ECO:0007669"/>
    <property type="project" value="UniProtKB-KW"/>
</dbReference>
<dbReference type="SUPFAM" id="SSF50156">
    <property type="entry name" value="PDZ domain-like"/>
    <property type="match status" value="1"/>
</dbReference>
<evidence type="ECO:0000256" key="2">
    <source>
        <dbReference type="ARBA" id="ARBA00022801"/>
    </source>
</evidence>
<feature type="domain" description="PDZ" evidence="4">
    <location>
        <begin position="225"/>
        <end position="310"/>
    </location>
</feature>
<dbReference type="Gene3D" id="2.40.10.120">
    <property type="match status" value="1"/>
</dbReference>
<dbReference type="Pfam" id="PF13365">
    <property type="entry name" value="Trypsin_2"/>
    <property type="match status" value="1"/>
</dbReference>
<name>A0AAV3WEG3_9CYAN</name>
<comment type="caution">
    <text evidence="5">The sequence shown here is derived from an EMBL/GenBank/DDBJ whole genome shotgun (WGS) entry which is preliminary data.</text>
</comment>
<keyword evidence="1" id="KW-0645">Protease</keyword>
<proteinExistence type="predicted"/>
<dbReference type="AlphaFoldDB" id="A0AAV3WEG3"/>
<gene>
    <name evidence="5" type="ORF">MiSe_03310</name>
</gene>
<keyword evidence="6" id="KW-1185">Reference proteome</keyword>
<evidence type="ECO:0000256" key="1">
    <source>
        <dbReference type="ARBA" id="ARBA00022670"/>
    </source>
</evidence>
<accession>A0AAV3WEG3</accession>
<protein>
    <submittedName>
        <fullName evidence="5">Peptidase S1 and S6, chymotrypsin/Hap</fullName>
    </submittedName>
</protein>
<feature type="region of interest" description="Disordered" evidence="3">
    <location>
        <begin position="137"/>
        <end position="158"/>
    </location>
</feature>
<dbReference type="Gene3D" id="2.30.42.10">
    <property type="match status" value="1"/>
</dbReference>
<dbReference type="PANTHER" id="PTHR43343">
    <property type="entry name" value="PEPTIDASE S12"/>
    <property type="match status" value="1"/>
</dbReference>
<dbReference type="SUPFAM" id="SSF50494">
    <property type="entry name" value="Trypsin-like serine proteases"/>
    <property type="match status" value="1"/>
</dbReference>
<evidence type="ECO:0000313" key="6">
    <source>
        <dbReference type="Proteomes" id="UP001050975"/>
    </source>
</evidence>
<dbReference type="Proteomes" id="UP001050975">
    <property type="component" value="Unassembled WGS sequence"/>
</dbReference>
<dbReference type="RefSeq" id="WP_226573370.1">
    <property type="nucleotide sequence ID" value="NZ_BLAY01000002.1"/>
</dbReference>
<dbReference type="InterPro" id="IPR009003">
    <property type="entry name" value="Peptidase_S1_PA"/>
</dbReference>